<dbReference type="Gene3D" id="3.30.300.30">
    <property type="match status" value="4"/>
</dbReference>
<dbReference type="Gene3D" id="1.10.287.490">
    <property type="entry name" value="Helix hairpin bin"/>
    <property type="match status" value="1"/>
</dbReference>
<dbReference type="PROSITE" id="PS50075">
    <property type="entry name" value="CARRIER"/>
    <property type="match status" value="4"/>
</dbReference>
<dbReference type="InterPro" id="IPR009081">
    <property type="entry name" value="PP-bd_ACP"/>
</dbReference>
<keyword evidence="3" id="KW-0596">Phosphopantetheine</keyword>
<dbReference type="InterPro" id="IPR025110">
    <property type="entry name" value="AMP-bd_C"/>
</dbReference>
<dbReference type="EMBL" id="AFGF01000012">
    <property type="protein sequence ID" value="EGO65801.1"/>
    <property type="molecule type" value="Genomic_DNA"/>
</dbReference>
<dbReference type="InterPro" id="IPR001242">
    <property type="entry name" value="Condensation_dom"/>
</dbReference>
<comment type="cofactor">
    <cofactor evidence="1">
        <name>pantetheine 4'-phosphate</name>
        <dbReference type="ChEBI" id="CHEBI:47942"/>
    </cofactor>
</comment>
<dbReference type="CDD" id="cd19531">
    <property type="entry name" value="LCL_NRPS-like"/>
    <property type="match status" value="3"/>
</dbReference>
<proteinExistence type="inferred from homology"/>
<dbReference type="FunFam" id="3.30.559.10:FF:000012">
    <property type="entry name" value="Non-ribosomal peptide synthetase"/>
    <property type="match status" value="1"/>
</dbReference>
<keyword evidence="5" id="KW-0045">Antibiotic biosynthesis</keyword>
<dbReference type="NCBIfam" id="NF003417">
    <property type="entry name" value="PRK04813.1"/>
    <property type="match status" value="4"/>
</dbReference>
<dbReference type="Pfam" id="PF00550">
    <property type="entry name" value="PP-binding"/>
    <property type="match status" value="4"/>
</dbReference>
<evidence type="ECO:0000256" key="4">
    <source>
        <dbReference type="ARBA" id="ARBA00022553"/>
    </source>
</evidence>
<dbReference type="InterPro" id="IPR000873">
    <property type="entry name" value="AMP-dep_synth/lig_dom"/>
</dbReference>
<dbReference type="GO" id="GO:0044550">
    <property type="term" value="P:secondary metabolite biosynthetic process"/>
    <property type="evidence" value="ECO:0007669"/>
    <property type="project" value="UniProtKB-ARBA"/>
</dbReference>
<accession>F7NDT0</accession>
<dbReference type="Gene3D" id="1.10.1200.10">
    <property type="entry name" value="ACP-like"/>
    <property type="match status" value="3"/>
</dbReference>
<feature type="domain" description="Carrier" evidence="7">
    <location>
        <begin position="983"/>
        <end position="1058"/>
    </location>
</feature>
<dbReference type="FunFam" id="3.40.50.12780:FF:000012">
    <property type="entry name" value="Non-ribosomal peptide synthetase"/>
    <property type="match status" value="4"/>
</dbReference>
<dbReference type="Gene3D" id="3.30.559.30">
    <property type="entry name" value="Nonribosomal peptide synthetase, condensation domain"/>
    <property type="match status" value="4"/>
</dbReference>
<dbReference type="SUPFAM" id="SSF56801">
    <property type="entry name" value="Acetyl-CoA synthetase-like"/>
    <property type="match status" value="4"/>
</dbReference>
<dbReference type="InterPro" id="IPR029058">
    <property type="entry name" value="AB_hydrolase_fold"/>
</dbReference>
<dbReference type="Proteomes" id="UP000003240">
    <property type="component" value="Unassembled WGS sequence"/>
</dbReference>
<dbReference type="InterPro" id="IPR001031">
    <property type="entry name" value="Thioesterase"/>
</dbReference>
<dbReference type="OrthoDB" id="9778383at2"/>
<dbReference type="InterPro" id="IPR045851">
    <property type="entry name" value="AMP-bd_C_sf"/>
</dbReference>
<evidence type="ECO:0000256" key="5">
    <source>
        <dbReference type="ARBA" id="ARBA00023194"/>
    </source>
</evidence>
<dbReference type="InterPro" id="IPR010071">
    <property type="entry name" value="AA_adenyl_dom"/>
</dbReference>
<dbReference type="STRING" id="1009370.ALO_00935"/>
<evidence type="ECO:0000259" key="7">
    <source>
        <dbReference type="PROSITE" id="PS50075"/>
    </source>
</evidence>
<dbReference type="InterPro" id="IPR006162">
    <property type="entry name" value="Ppantetheine_attach_site"/>
</dbReference>
<feature type="domain" description="Carrier" evidence="7">
    <location>
        <begin position="2016"/>
        <end position="2091"/>
    </location>
</feature>
<organism evidence="8 9">
    <name type="scientific">Acetonema longum DSM 6540</name>
    <dbReference type="NCBI Taxonomy" id="1009370"/>
    <lineage>
        <taxon>Bacteria</taxon>
        <taxon>Bacillati</taxon>
        <taxon>Bacillota</taxon>
        <taxon>Negativicutes</taxon>
        <taxon>Acetonemataceae</taxon>
        <taxon>Acetonema</taxon>
    </lineage>
</organism>
<dbReference type="SUPFAM" id="SSF47336">
    <property type="entry name" value="ACP-like"/>
    <property type="match status" value="4"/>
</dbReference>
<evidence type="ECO:0000256" key="1">
    <source>
        <dbReference type="ARBA" id="ARBA00001957"/>
    </source>
</evidence>
<feature type="region of interest" description="Disordered" evidence="6">
    <location>
        <begin position="4073"/>
        <end position="4094"/>
    </location>
</feature>
<dbReference type="PANTHER" id="PTHR45527">
    <property type="entry name" value="NONRIBOSOMAL PEPTIDE SYNTHETASE"/>
    <property type="match status" value="1"/>
</dbReference>
<dbReference type="PROSITE" id="PS00012">
    <property type="entry name" value="PHOSPHOPANTETHEINE"/>
    <property type="match status" value="4"/>
</dbReference>
<dbReference type="GO" id="GO:0008610">
    <property type="term" value="P:lipid biosynthetic process"/>
    <property type="evidence" value="ECO:0007669"/>
    <property type="project" value="UniProtKB-ARBA"/>
</dbReference>
<dbReference type="Pfam" id="PF00501">
    <property type="entry name" value="AMP-binding"/>
    <property type="match status" value="4"/>
</dbReference>
<dbReference type="InterPro" id="IPR020806">
    <property type="entry name" value="PKS_PP-bd"/>
</dbReference>
<dbReference type="InterPro" id="IPR023213">
    <property type="entry name" value="CAT-like_dom_sf"/>
</dbReference>
<dbReference type="InterPro" id="IPR036736">
    <property type="entry name" value="ACP-like_sf"/>
</dbReference>
<dbReference type="Pfam" id="PF13193">
    <property type="entry name" value="AMP-binding_C"/>
    <property type="match status" value="4"/>
</dbReference>
<keyword evidence="9" id="KW-1185">Reference proteome</keyword>
<gene>
    <name evidence="8" type="ORF">ALO_00935</name>
</gene>
<dbReference type="FunFam" id="3.40.50.980:FF:000002">
    <property type="entry name" value="Enterobactin synthetase component F"/>
    <property type="match status" value="2"/>
</dbReference>
<dbReference type="RefSeq" id="WP_004091854.1">
    <property type="nucleotide sequence ID" value="NZ_AFGF01000012.1"/>
</dbReference>
<dbReference type="FunFam" id="2.30.38.10:FF:000001">
    <property type="entry name" value="Non-ribosomal peptide synthetase PvdI"/>
    <property type="match status" value="4"/>
</dbReference>
<evidence type="ECO:0000313" key="8">
    <source>
        <dbReference type="EMBL" id="EGO65801.1"/>
    </source>
</evidence>
<dbReference type="CDD" id="cd19543">
    <property type="entry name" value="DCL_NRPS"/>
    <property type="match status" value="1"/>
</dbReference>
<dbReference type="Pfam" id="PF00975">
    <property type="entry name" value="Thioesterase"/>
    <property type="match status" value="1"/>
</dbReference>
<evidence type="ECO:0000256" key="2">
    <source>
        <dbReference type="ARBA" id="ARBA00006432"/>
    </source>
</evidence>
<sequence length="4405" mass="492486">MSMSNGKKQNEKKIKDIYLLSPMQEGMLYHSLLHDEASAYFEQHVLSIKGVLDIPLLEESLNRLIARYDVLRTVFAYEKVEKPVQVVLRERKTSIQVEDIGHLPAEAQQEFIQAFTRNDKKKGFDLRKDLLMRISVIKQDSERYKLVWSFHHIVTDGWCLGIILHDFLSIYTALRENREPDLKRVYPYSDYIKWLAEQDPSEAAAYWGKYVGDYEEQATLPKRNGLSAGGQYELAELSFRVDAATTQGIENIARQNNVTLNTVMQAIWGILLQRYNNTDDVVFGAVVSGRPHEIPGIESMVGLFINTLPVRIKGGGRKRFTELLREVQQAVVESERHSYYPLADIQAKTDLKGALLDHILVFENYPMEEVLNTQQEEKFGFRIEATEAFEQTSYDFNILVGPGKELTIKFSYNALVYDAGFISRLAQHINSAIRAVLRQADIPVGDIDILTEAEKRQILYDFNDTQMACPQDKTIKDLFEAQVEKSPDDAAVLFAEQALSFRELNRKANQLARALREKGVAANRTVGIMAERSLEMIIGIMGVLKAGGAYLPLDPQYPWDRISYMLEDSGTEIVLTQLRWLHEIAFNGHTLDLEDPGLYQGDGANLATEHTSRDLAYVIYTSGSTGRPKGVMIEQQSVINLLLWMQQKYPLTKDDVILQKTPFTFDVSVWELFAWAFTGAKVYMLKPGGEKDVPEMIRTIERHRITAVDFVPSLLSAFLDYMEGKDNLAALASLRRVFAAGEALQLYQVERFNRLRNKDFQAELINLYGPTETTVYASYFDCPPDQALAVVPIGKPLGNLQLYVLDKNNQLQPAGVAGELCIAGGGLARGYLNRPELTAEKFAPHPFRSGERMYRTGDLARWLPDGNVEYLGRIDHQVKIRGFRIELGEIETELLKHPAVKEAVVVAREEAATGKYLCAYFAAGQPLAVIQLRELLAKELPDYMIPAYFVQLDRMPLTASGKIDRKALPEPEGRSNTGAAYIAPRNEAEEKLARIWRQVLGIGQVGIHDNFFDLGGHSLKMITLVAKIHKEFGVEVPLQAVFSAPTISELAKLAGGAAQHDFTAIEPAPEQEYYPLSAAQKRLYVLSRFDNNETAYNMPSALQAEGSLDKKRLEEACRKLMARHETLRTSFALAAGEPVQTVHKEIDFTIDYCQAAPEMVPAMIQAFIRPFDLGQAPLFRVSVIETGETSHVLLFDMHHIISDGVSAGILVKELAALYEGKNLPALRIQYKDFSVWQNHVQQEKGMEQQEKYWLDTFAGELPALDLPTDYPRPPVRSFEGDRLQFTVGEELTEALNRLAGQSGATLYMVLLAAYNVLLLKYTGQEDIVVGSPIAGRPHADLENIVGMFVNTLAMRNYPAADKSFREFLAEVKANALQAYQHQEYQFEELVDKLNIPRDMSRNPLFDTMFALQNMDAAELAMGGLQFSPYELTNKIAKFDLIFQILERNNRLEFTLEYYTKILKRETVQRLAGHFVNVLAGIAANPLGRLAEFEMMTAEEKRQILDGFNNTKTLYPQTRTASRFFEIQAVRQPDNIAVAFEERRLTYRELNSKANQLARVLRKKGVKANHIVGVLAEQSPEMIIGIMGIAKAGGAYLPIDPVYPGDRISYMLEDSDAAILLAQRHLASKVSFSGETLELEDPALFQGDDLNLPRENTAADLAYVIYTSGSTGKPKGVEIQHASLNNFIHWHCHAYGITPADRTTKLAGPAFDASVWEIWPYLSAGAGIYIPNQEARSSTVGLIQWLKENAITVSFLPTPWAEALLAEPWPADIPLRVMLTGGDKLHCRPAPGLPFVLMNHYGPTETTVVVTGTAVCPDAPRDVLPTIGKPLDNTTIYILDRNNQLQPVGVAGEICVAGDCLAKGYLNRPELTAEKFVANPFQPGARMYRTGDLARWLPDGNIEFLGRIDQQVKIRGFRIELGEIEAELLKYPSVKEAAVIIKEDTSAGKYLCAYYAAEQELAVDGLRQHLARTLPDYMIPAYFMQLDKIPLTPNGKVDRGSLPQPEGRAGAGAAYAAPVSEAEVKLAGLWRQVLKVEQVGLEDNFFDLGGHSLKAITLVSRIQKEFGVEVPLQEIFRTQTVKELLKFMESAGQSGYADIKPVEEQAAYPVSSAQKRMFILNQFENDTAYNMPAVFQAEGRLDRQRLTEALQKLIARHETLRTSFAVVEGEPVQRVHKEIDFAVGYRQASEAEIPGIIKAFIRPFDLGAAPLFRVSLVEISKDNHVVLFDMHHIISDGVSVGILVKELAQLYAGEALPTLRIQYKDFSAWQRQAQQTEGFKRQEQYWLSTFAGELPVLNLPADYPRPPVRSFEGDSLRFELGEELTGALKSLAGQHGATPYMVLLAVYNVLLSKYTGQEDIIVGSPITGRPHADMENIVGMFVNTLAMRNYPAGNKSFLEYLAEVRASALQAFEHQDYPFEELVDKLDITRDLSRNSLFDTMFSLQNLDMAALALEDLKLCPYEFENKAAKFDLSLQATETERGLVFRLEYYTRLFHKDTAARLARHFVNIVKSIVAAPQAKLADIELLSADEKQQILIDFNSTEAPYPQDKTIQELFEAQAARHPDRIAVILEEQQLSYQTLNQKANQLARVLKDKGVKANSIVGIMTDRSLEMVVGIMAILKAGGAYLPVNPDYPQERVAYMLENSGAGILLTQNRFLDTPAFKGETLDLDHQGLYQGEAANLDRVNSAQDLAYVIYTSGSTGNPKGVMIKHHSAVNLFNWLQKQYPLAESDIILQRTSFAFDASVWELLWWATAGAKVCLLKPEGEKDPGEIIRTIHEQKVTTIQFVPSLLHVFLDYAAERAMQAKLSGLRRVFVGGEALTRAQVDQVYQVLGNEVRLINQYGPTEATVDASYFECSPEKAGEMIPIGRPLDNTRMYIVDRHNKLQPVGVAGELCIAGDGLAAGYLNRPELTAEKFVDNPFLPGERMYRTGDLARWLSDGNIEFLGRIDHQVKIRGFRIELGEIEAELLQHPAVKETVVTAQEDGSGHKYLCAYFTAEQELTPADLRQQAAKTLPDYMIPAYFLQLPNMPLTPNGKVDRKALPKPEGRISTGAGYIAPANETESKLAEIWQAVLGIEQIGTEDSFFDLGGHSLKAITLVARIHKELGAEVPLREVFKSPTIKELAKTIGTTGQKGFADIEPVMEQAYYPVSSAQKRMFVLNRFDQSDTAYNMPAVLKVEGGLDRNRLAAAVQKLIQRHETLRTSFEVAAGEPVQRVHKEIDFAVDYRRASAKAIPEIIRAFVRPFDLGQAPLLRVGLVETAENSHVLLFDMHHIISDGVSMGILVKELAGFYEGQELPGLRVQYKDFSAWQHKLRQGGAFKQREQYWLDTLGGELPVLDLPADYPRPPVRSFTGDHLQFEIGEQLTAAVNKLAGQTGTTPYMVLLAAYNILLSKYTGQEDIIVGSPIAGRPHADLEQVVGMFVNTLAMRNYPAQDKSFLEFLGELRENVLQAFEHQDYQFEELVETLDIPRNVSRNPLFDTMFALQNMDMAALAVNDLHFSPYPFENKIAKFDLTLLAVERDNKLQFTLEYYTRLFSRETMRRLGEHFANILGSVLRQPQIRLGDIDMMSGEEKRQILVDFNNTATAYPKDKTLQELFEEQAAAHPKQTAVVFNGQQLSYQELNHKANQLAGALRAKGVTPNRIVGIMVERSPEMIIGILGILKAGGAYLPIDPEYPEERIGYMLQDSSAALLITQPRLAAANLFKGEILDIDDPALYRGSCANLPRVNTAQDLAYVIYTSGSTGKPKGNLTMHYNVVRVVKNTNYIEITGRDVLLQLSNYAFDGSVFDIYGALLNGAKLVLVDRIGVLDIARLPRIIEQERVTVFFITTALFNTLVDIDIDCFRNIRKVLFGGEMVSVSHVRKAFNYLGGGKIIHVYGPTETTVFATAYAVNQLAESEISIPIGAPIANTSIYILGKAGQLQPVGIPGELCIAGDGLAWGYLYRPELTAEKFVPNPFLPGEKMYRTGDLARWLPDGNIEFLGRIDHQVKIRGFRIELGEIEAELLKHPAIKEATVIAKGDTTAEKYLCAYFTAGQELGAAELRGHLSHALPDYMIPAFLVQLEKMPLTPNGKIDRRALPEPDGGSGRAEYAAPRNEAEEKMAVLWQDILGMEKVGIEDSFFELGGHSIKAITLVARIHKEFGIEIPYGQFFKTPTIRELAAYTALPDAAGQMRRSYIEFNVHQDNTDKLFFFPPAVPLGLIYGHLAGKLEDYALYCFNLIDGDGKAKEYADTIIRIQPQGPYKLAGFSAGGVLTLEVARTLEKLGREVEIILIDSRYIKVQEDGVLEMLLERADAFTANMDMPPEARSDMKSFIQGKTMQYLTYLNSLVLLHGDKITADIHHICSTDTYNHQQDIAEEWARQTSGKFTQHNGFGPHSAMLEPGFAGDNAQIIKRILHGSEKRC</sequence>
<keyword evidence="4" id="KW-0597">Phosphoprotein</keyword>
<evidence type="ECO:0000256" key="3">
    <source>
        <dbReference type="ARBA" id="ARBA00022450"/>
    </source>
</evidence>
<evidence type="ECO:0000313" key="9">
    <source>
        <dbReference type="Proteomes" id="UP000003240"/>
    </source>
</evidence>
<dbReference type="Gene3D" id="3.40.50.1820">
    <property type="entry name" value="alpha/beta hydrolase"/>
    <property type="match status" value="2"/>
</dbReference>
<dbReference type="FunFam" id="3.30.300.30:FF:000010">
    <property type="entry name" value="Enterobactin synthetase component F"/>
    <property type="match status" value="4"/>
</dbReference>
<dbReference type="PANTHER" id="PTHR45527:SF1">
    <property type="entry name" value="FATTY ACID SYNTHASE"/>
    <property type="match status" value="1"/>
</dbReference>
<dbReference type="eggNOG" id="COG1020">
    <property type="taxonomic scope" value="Bacteria"/>
</dbReference>
<dbReference type="SMART" id="SM00823">
    <property type="entry name" value="PKS_PP"/>
    <property type="match status" value="4"/>
</dbReference>
<dbReference type="Gene3D" id="3.30.559.10">
    <property type="entry name" value="Chloramphenicol acetyltransferase-like domain"/>
    <property type="match status" value="4"/>
</dbReference>
<protein>
    <submittedName>
        <fullName evidence="8">Tyrocidine synthetase III</fullName>
    </submittedName>
</protein>
<dbReference type="PROSITE" id="PS00455">
    <property type="entry name" value="AMP_BINDING"/>
    <property type="match status" value="4"/>
</dbReference>
<dbReference type="GO" id="GO:0017000">
    <property type="term" value="P:antibiotic biosynthetic process"/>
    <property type="evidence" value="ECO:0007669"/>
    <property type="project" value="UniProtKB-KW"/>
</dbReference>
<feature type="domain" description="Carrier" evidence="7">
    <location>
        <begin position="4094"/>
        <end position="4169"/>
    </location>
</feature>
<dbReference type="SUPFAM" id="SSF53474">
    <property type="entry name" value="alpha/beta-Hydrolases"/>
    <property type="match status" value="1"/>
</dbReference>
<dbReference type="FunFam" id="1.10.1200.10:FF:000005">
    <property type="entry name" value="Nonribosomal peptide synthetase 1"/>
    <property type="match status" value="4"/>
</dbReference>
<dbReference type="GO" id="GO:0003824">
    <property type="term" value="F:catalytic activity"/>
    <property type="evidence" value="ECO:0007669"/>
    <property type="project" value="InterPro"/>
</dbReference>
<evidence type="ECO:0000256" key="6">
    <source>
        <dbReference type="SAM" id="MobiDB-lite"/>
    </source>
</evidence>
<dbReference type="InterPro" id="IPR020845">
    <property type="entry name" value="AMP-binding_CS"/>
</dbReference>
<comment type="similarity">
    <text evidence="2">Belongs to the ATP-dependent AMP-binding enzyme family.</text>
</comment>
<comment type="caution">
    <text evidence="8">The sequence shown here is derived from an EMBL/GenBank/DDBJ whole genome shotgun (WGS) entry which is preliminary data.</text>
</comment>
<dbReference type="SUPFAM" id="SSF52777">
    <property type="entry name" value="CoA-dependent acyltransferases"/>
    <property type="match status" value="8"/>
</dbReference>
<name>F7NDT0_9FIRM</name>
<dbReference type="Gene3D" id="3.40.50.980">
    <property type="match status" value="8"/>
</dbReference>
<dbReference type="GO" id="GO:0031177">
    <property type="term" value="F:phosphopantetheine binding"/>
    <property type="evidence" value="ECO:0007669"/>
    <property type="project" value="InterPro"/>
</dbReference>
<reference evidence="8 9" key="1">
    <citation type="journal article" date="2011" name="EMBO J.">
        <title>Structural diversity of bacterial flagellar motors.</title>
        <authorList>
            <person name="Chen S."/>
            <person name="Beeby M."/>
            <person name="Murphy G.E."/>
            <person name="Leadbetter J.R."/>
            <person name="Hendrixson D.R."/>
            <person name="Briegel A."/>
            <person name="Li Z."/>
            <person name="Shi J."/>
            <person name="Tocheva E.I."/>
            <person name="Muller A."/>
            <person name="Dobro M.J."/>
            <person name="Jensen G.J."/>
        </authorList>
    </citation>
    <scope>NUCLEOTIDE SEQUENCE [LARGE SCALE GENOMIC DNA]</scope>
    <source>
        <strain evidence="8 9">DSM 6540</strain>
    </source>
</reference>
<dbReference type="GO" id="GO:0043041">
    <property type="term" value="P:amino acid activation for nonribosomal peptide biosynthetic process"/>
    <property type="evidence" value="ECO:0007669"/>
    <property type="project" value="TreeGrafter"/>
</dbReference>
<dbReference type="NCBIfam" id="TIGR01733">
    <property type="entry name" value="AA-adenyl-dom"/>
    <property type="match status" value="4"/>
</dbReference>
<feature type="domain" description="Carrier" evidence="7">
    <location>
        <begin position="3058"/>
        <end position="3133"/>
    </location>
</feature>
<dbReference type="Pfam" id="PF00668">
    <property type="entry name" value="Condensation"/>
    <property type="match status" value="4"/>
</dbReference>
<dbReference type="Gene3D" id="2.30.38.10">
    <property type="entry name" value="Luciferase, Domain 3"/>
    <property type="match status" value="4"/>
</dbReference>
<dbReference type="GO" id="GO:0005829">
    <property type="term" value="C:cytosol"/>
    <property type="evidence" value="ECO:0007669"/>
    <property type="project" value="TreeGrafter"/>
</dbReference>
<dbReference type="FunFam" id="3.40.50.980:FF:000001">
    <property type="entry name" value="Non-ribosomal peptide synthetase"/>
    <property type="match status" value="4"/>
</dbReference>
<dbReference type="CDD" id="cd12117">
    <property type="entry name" value="A_NRPS_Srf_like"/>
    <property type="match status" value="1"/>
</dbReference>